<dbReference type="InterPro" id="IPR004883">
    <property type="entry name" value="LOB"/>
</dbReference>
<organism evidence="4 5">
    <name type="scientific">Chenopodium quinoa</name>
    <name type="common">Quinoa</name>
    <dbReference type="NCBI Taxonomy" id="63459"/>
    <lineage>
        <taxon>Eukaryota</taxon>
        <taxon>Viridiplantae</taxon>
        <taxon>Streptophyta</taxon>
        <taxon>Embryophyta</taxon>
        <taxon>Tracheophyta</taxon>
        <taxon>Spermatophyta</taxon>
        <taxon>Magnoliopsida</taxon>
        <taxon>eudicotyledons</taxon>
        <taxon>Gunneridae</taxon>
        <taxon>Pentapetalae</taxon>
        <taxon>Caryophyllales</taxon>
        <taxon>Chenopodiaceae</taxon>
        <taxon>Chenopodioideae</taxon>
        <taxon>Atripliceae</taxon>
        <taxon>Chenopodium</taxon>
    </lineage>
</organism>
<evidence type="ECO:0000256" key="2">
    <source>
        <dbReference type="SAM" id="MobiDB-lite"/>
    </source>
</evidence>
<dbReference type="GO" id="GO:0010468">
    <property type="term" value="P:regulation of gene expression"/>
    <property type="evidence" value="ECO:0007669"/>
    <property type="project" value="TreeGrafter"/>
</dbReference>
<reference evidence="4" key="1">
    <citation type="journal article" date="2017" name="Nature">
        <title>The genome of Chenopodium quinoa.</title>
        <authorList>
            <person name="Jarvis D.E."/>
            <person name="Ho Y.S."/>
            <person name="Lightfoot D.J."/>
            <person name="Schmoeckel S.M."/>
            <person name="Li B."/>
            <person name="Borm T.J.A."/>
            <person name="Ohyanagi H."/>
            <person name="Mineta K."/>
            <person name="Michell C.T."/>
            <person name="Saber N."/>
            <person name="Kharbatia N.M."/>
            <person name="Rupper R.R."/>
            <person name="Sharp A.R."/>
            <person name="Dally N."/>
            <person name="Boughton B.A."/>
            <person name="Woo Y.H."/>
            <person name="Gao G."/>
            <person name="Schijlen E.G.W.M."/>
            <person name="Guo X."/>
            <person name="Momin A.A."/>
            <person name="Negrao S."/>
            <person name="Al-Babili S."/>
            <person name="Gehring C."/>
            <person name="Roessner U."/>
            <person name="Jung C."/>
            <person name="Murphy K."/>
            <person name="Arold S.T."/>
            <person name="Gojobori T."/>
            <person name="van der Linden C.G."/>
            <person name="van Loo E.N."/>
            <person name="Jellen E.N."/>
            <person name="Maughan P.J."/>
            <person name="Tester M."/>
        </authorList>
    </citation>
    <scope>NUCLEOTIDE SEQUENCE [LARGE SCALE GENOMIC DNA]</scope>
    <source>
        <strain evidence="4">cv. PI 614886</strain>
    </source>
</reference>
<accession>A0A803MTZ8</accession>
<dbReference type="PANTHER" id="PTHR31304">
    <property type="entry name" value="LOB DOMAIN-CONTAINING PROTEIN 38"/>
    <property type="match status" value="1"/>
</dbReference>
<dbReference type="Gramene" id="AUR62035220-RA">
    <property type="protein sequence ID" value="AUR62035220-RA:cds"/>
    <property type="gene ID" value="AUR62035220"/>
</dbReference>
<evidence type="ECO:0000256" key="1">
    <source>
        <dbReference type="ARBA" id="ARBA00005474"/>
    </source>
</evidence>
<dbReference type="PANTHER" id="PTHR31304:SF64">
    <property type="entry name" value="LOB DOMAIN-CONTAINING PROTEIN 42"/>
    <property type="match status" value="1"/>
</dbReference>
<evidence type="ECO:0000259" key="3">
    <source>
        <dbReference type="PROSITE" id="PS50891"/>
    </source>
</evidence>
<reference evidence="4" key="2">
    <citation type="submission" date="2021-03" db="UniProtKB">
        <authorList>
            <consortium name="EnsemblPlants"/>
        </authorList>
    </citation>
    <scope>IDENTIFICATION</scope>
</reference>
<dbReference type="Proteomes" id="UP000596660">
    <property type="component" value="Unplaced"/>
</dbReference>
<sequence>MRTSCNGCRILRKGCNDDCVIRPCLNWMMSGDAQSNATLFLAKFYGRAGLLNLLNAGAEHLRPAIFQSLLYEACGRVVDPIYGSVGLLYSGQWRHCQLAVDAVLKGLPIMQLSPPSNNHAISSDGPPLPPQQVLHLPPLKLYDIRHMSSSKDSPTVPATFVVPTGPRLKRRPRGPRAPTFQADQLSINGGNGNDASGDVQSFEKLSMFSNESTEGSVSGQIDGDNEGHQTHHSGGGFGCGVMDVALCFMASWWCFCRRW</sequence>
<dbReference type="PROSITE" id="PS50891">
    <property type="entry name" value="LOB"/>
    <property type="match status" value="1"/>
</dbReference>
<evidence type="ECO:0000313" key="5">
    <source>
        <dbReference type="Proteomes" id="UP000596660"/>
    </source>
</evidence>
<name>A0A803MTZ8_CHEQI</name>
<keyword evidence="5" id="KW-1185">Reference proteome</keyword>
<evidence type="ECO:0000313" key="4">
    <source>
        <dbReference type="EnsemblPlants" id="AUR62035220-RA:cds"/>
    </source>
</evidence>
<dbReference type="EnsemblPlants" id="AUR62035220-RA">
    <property type="protein sequence ID" value="AUR62035220-RA:cds"/>
    <property type="gene ID" value="AUR62035220"/>
</dbReference>
<feature type="region of interest" description="Disordered" evidence="2">
    <location>
        <begin position="148"/>
        <end position="193"/>
    </location>
</feature>
<protein>
    <recommendedName>
        <fullName evidence="3">LOB domain-containing protein</fullName>
    </recommendedName>
</protein>
<proteinExistence type="inferred from homology"/>
<comment type="similarity">
    <text evidence="1">Belongs to the LOB domain-containing protein family.</text>
</comment>
<dbReference type="OMA" id="NEGHQTH"/>
<dbReference type="AlphaFoldDB" id="A0A803MTZ8"/>
<feature type="region of interest" description="Disordered" evidence="2">
    <location>
        <begin position="209"/>
        <end position="232"/>
    </location>
</feature>
<feature type="domain" description="LOB" evidence="3">
    <location>
        <begin position="3"/>
        <end position="109"/>
    </location>
</feature>
<feature type="compositionally biased region" description="Polar residues" evidence="2">
    <location>
        <begin position="209"/>
        <end position="219"/>
    </location>
</feature>
<dbReference type="Pfam" id="PF03195">
    <property type="entry name" value="LOB"/>
    <property type="match status" value="1"/>
</dbReference>